<evidence type="ECO:0000313" key="1">
    <source>
        <dbReference type="EMBL" id="MCI61198.1"/>
    </source>
</evidence>
<sequence length="19" mass="2363">MQAMLHRCGYGTGIRYWYR</sequence>
<name>A0A392TJP4_9FABA</name>
<comment type="caution">
    <text evidence="1">The sequence shown here is derived from an EMBL/GenBank/DDBJ whole genome shotgun (WGS) entry which is preliminary data.</text>
</comment>
<dbReference type="Proteomes" id="UP000265520">
    <property type="component" value="Unassembled WGS sequence"/>
</dbReference>
<keyword evidence="2" id="KW-1185">Reference proteome</keyword>
<proteinExistence type="predicted"/>
<evidence type="ECO:0000313" key="2">
    <source>
        <dbReference type="Proteomes" id="UP000265520"/>
    </source>
</evidence>
<dbReference type="EMBL" id="LXQA010595220">
    <property type="protein sequence ID" value="MCI61198.1"/>
    <property type="molecule type" value="Genomic_DNA"/>
</dbReference>
<organism evidence="1 2">
    <name type="scientific">Trifolium medium</name>
    <dbReference type="NCBI Taxonomy" id="97028"/>
    <lineage>
        <taxon>Eukaryota</taxon>
        <taxon>Viridiplantae</taxon>
        <taxon>Streptophyta</taxon>
        <taxon>Embryophyta</taxon>
        <taxon>Tracheophyta</taxon>
        <taxon>Spermatophyta</taxon>
        <taxon>Magnoliopsida</taxon>
        <taxon>eudicotyledons</taxon>
        <taxon>Gunneridae</taxon>
        <taxon>Pentapetalae</taxon>
        <taxon>rosids</taxon>
        <taxon>fabids</taxon>
        <taxon>Fabales</taxon>
        <taxon>Fabaceae</taxon>
        <taxon>Papilionoideae</taxon>
        <taxon>50 kb inversion clade</taxon>
        <taxon>NPAAA clade</taxon>
        <taxon>Hologalegina</taxon>
        <taxon>IRL clade</taxon>
        <taxon>Trifolieae</taxon>
        <taxon>Trifolium</taxon>
    </lineage>
</organism>
<dbReference type="AlphaFoldDB" id="A0A392TJP4"/>
<protein>
    <submittedName>
        <fullName evidence="1">Uncharacterized protein</fullName>
    </submittedName>
</protein>
<feature type="non-terminal residue" evidence="1">
    <location>
        <position position="19"/>
    </location>
</feature>
<reference evidence="1 2" key="1">
    <citation type="journal article" date="2018" name="Front. Plant Sci.">
        <title>Red Clover (Trifolium pratense) and Zigzag Clover (T. medium) - A Picture of Genomic Similarities and Differences.</title>
        <authorList>
            <person name="Dluhosova J."/>
            <person name="Istvanek J."/>
            <person name="Nedelnik J."/>
            <person name="Repkova J."/>
        </authorList>
    </citation>
    <scope>NUCLEOTIDE SEQUENCE [LARGE SCALE GENOMIC DNA]</scope>
    <source>
        <strain evidence="2">cv. 10/8</strain>
        <tissue evidence="1">Leaf</tissue>
    </source>
</reference>
<accession>A0A392TJP4</accession>